<keyword evidence="2" id="KW-1185">Reference proteome</keyword>
<dbReference type="AlphaFoldDB" id="W4M7A8"/>
<dbReference type="Proteomes" id="UP000019140">
    <property type="component" value="Unassembled WGS sequence"/>
</dbReference>
<proteinExistence type="predicted"/>
<reference evidence="1 2" key="1">
    <citation type="journal article" date="2014" name="Nature">
        <title>An environmental bacterial taxon with a large and distinct metabolic repertoire.</title>
        <authorList>
            <person name="Wilson M.C."/>
            <person name="Mori T."/>
            <person name="Ruckert C."/>
            <person name="Uria A.R."/>
            <person name="Helf M.J."/>
            <person name="Takada K."/>
            <person name="Gernert C."/>
            <person name="Steffens U.A."/>
            <person name="Heycke N."/>
            <person name="Schmitt S."/>
            <person name="Rinke C."/>
            <person name="Helfrich E.J."/>
            <person name="Brachmann A.O."/>
            <person name="Gurgui C."/>
            <person name="Wakimoto T."/>
            <person name="Kracht M."/>
            <person name="Crusemann M."/>
            <person name="Hentschel U."/>
            <person name="Abe I."/>
            <person name="Matsunaga S."/>
            <person name="Kalinowski J."/>
            <person name="Takeyama H."/>
            <person name="Piel J."/>
        </authorList>
    </citation>
    <scope>NUCLEOTIDE SEQUENCE [LARGE SCALE GENOMIC DNA]</scope>
    <source>
        <strain evidence="2">TSY2</strain>
    </source>
</reference>
<organism evidence="1 2">
    <name type="scientific">Candidatus Entotheonella gemina</name>
    <dbReference type="NCBI Taxonomy" id="1429439"/>
    <lineage>
        <taxon>Bacteria</taxon>
        <taxon>Pseudomonadati</taxon>
        <taxon>Nitrospinota/Tectimicrobiota group</taxon>
        <taxon>Candidatus Tectimicrobiota</taxon>
        <taxon>Candidatus Entotheonellia</taxon>
        <taxon>Candidatus Entotheonellales</taxon>
        <taxon>Candidatus Entotheonellaceae</taxon>
        <taxon>Candidatus Entotheonella</taxon>
    </lineage>
</organism>
<dbReference type="EMBL" id="AZHX01000785">
    <property type="protein sequence ID" value="ETX06095.1"/>
    <property type="molecule type" value="Genomic_DNA"/>
</dbReference>
<evidence type="ECO:0000313" key="2">
    <source>
        <dbReference type="Proteomes" id="UP000019140"/>
    </source>
</evidence>
<dbReference type="HOGENOM" id="CLU_3248801_0_0_7"/>
<comment type="caution">
    <text evidence="1">The sequence shown here is derived from an EMBL/GenBank/DDBJ whole genome shotgun (WGS) entry which is preliminary data.</text>
</comment>
<name>W4M7A8_9BACT</name>
<evidence type="ECO:0000313" key="1">
    <source>
        <dbReference type="EMBL" id="ETX06095.1"/>
    </source>
</evidence>
<gene>
    <name evidence="1" type="ORF">ETSY2_19150</name>
</gene>
<protein>
    <submittedName>
        <fullName evidence="1">Uncharacterized protein</fullName>
    </submittedName>
</protein>
<accession>W4M7A8</accession>
<sequence length="42" mass="4876">MVEIEGRRIGDGKMGEVTREMHERDWQMRESGRHGTAVFEAT</sequence>